<proteinExistence type="predicted"/>
<name>A0A0E0L1Q6_ORYPU</name>
<sequence length="300" mass="33598">MKLDSTEPNFSLQSRRYSYLEKVRNLSVVSTGGSSSSSSRSARSSSYYSSSTNSSSASGGSLHRQRRSSRDIARHMVRDAFTIKLIREFGRAPAPVLERWFSELDVGWLLRSLPENEEGELGLDDLCGVVATVSEYLESNQPPTDLSQPSRRHGRYLEKIRSFSAGGSSSSSPARSSEYSGSMSSGESGGSHHRRYAPYSNVSSSFLRVGFEVHSPRDVAEQMVTEGFVVNLIGEFSRHPEPVLQRWFSELDVGWVLRLRSALDREGIERLDDLVDARIYRDGPCDQRHAPPPPRREFNR</sequence>
<dbReference type="Gramene" id="OPUNC05G12100.1">
    <property type="protein sequence ID" value="OPUNC05G12100.1"/>
    <property type="gene ID" value="OPUNC05G12100"/>
</dbReference>
<dbReference type="AlphaFoldDB" id="A0A0E0L1Q6"/>
<evidence type="ECO:0000313" key="3">
    <source>
        <dbReference type="Proteomes" id="UP000026962"/>
    </source>
</evidence>
<reference evidence="2" key="2">
    <citation type="submission" date="2018-05" db="EMBL/GenBank/DDBJ databases">
        <title>OpunRS2 (Oryza punctata Reference Sequence Version 2).</title>
        <authorList>
            <person name="Zhang J."/>
            <person name="Kudrna D."/>
            <person name="Lee S."/>
            <person name="Talag J."/>
            <person name="Welchert J."/>
            <person name="Wing R.A."/>
        </authorList>
    </citation>
    <scope>NUCLEOTIDE SEQUENCE [LARGE SCALE GENOMIC DNA]</scope>
</reference>
<feature type="region of interest" description="Disordered" evidence="1">
    <location>
        <begin position="29"/>
        <end position="70"/>
    </location>
</feature>
<feature type="region of interest" description="Disordered" evidence="1">
    <location>
        <begin position="163"/>
        <end position="195"/>
    </location>
</feature>
<protein>
    <submittedName>
        <fullName evidence="2">Uncharacterized protein</fullName>
    </submittedName>
</protein>
<keyword evidence="3" id="KW-1185">Reference proteome</keyword>
<dbReference type="HOGENOM" id="CLU_928688_0_0_1"/>
<feature type="compositionally biased region" description="Low complexity" evidence="1">
    <location>
        <begin position="163"/>
        <end position="186"/>
    </location>
</feature>
<dbReference type="EnsemblPlants" id="OPUNC05G12100.1">
    <property type="protein sequence ID" value="OPUNC05G12100.1"/>
    <property type="gene ID" value="OPUNC05G12100"/>
</dbReference>
<feature type="compositionally biased region" description="Low complexity" evidence="1">
    <location>
        <begin position="29"/>
        <end position="62"/>
    </location>
</feature>
<organism evidence="2">
    <name type="scientific">Oryza punctata</name>
    <name type="common">Red rice</name>
    <dbReference type="NCBI Taxonomy" id="4537"/>
    <lineage>
        <taxon>Eukaryota</taxon>
        <taxon>Viridiplantae</taxon>
        <taxon>Streptophyta</taxon>
        <taxon>Embryophyta</taxon>
        <taxon>Tracheophyta</taxon>
        <taxon>Spermatophyta</taxon>
        <taxon>Magnoliopsida</taxon>
        <taxon>Liliopsida</taxon>
        <taxon>Poales</taxon>
        <taxon>Poaceae</taxon>
        <taxon>BOP clade</taxon>
        <taxon>Oryzoideae</taxon>
        <taxon>Oryzeae</taxon>
        <taxon>Oryzinae</taxon>
        <taxon>Oryza</taxon>
    </lineage>
</organism>
<reference evidence="2" key="1">
    <citation type="submission" date="2015-04" db="UniProtKB">
        <authorList>
            <consortium name="EnsemblPlants"/>
        </authorList>
    </citation>
    <scope>IDENTIFICATION</scope>
</reference>
<dbReference type="Proteomes" id="UP000026962">
    <property type="component" value="Chromosome 5"/>
</dbReference>
<dbReference type="STRING" id="4537.A0A0E0L1Q6"/>
<accession>A0A0E0L1Q6</accession>
<evidence type="ECO:0000256" key="1">
    <source>
        <dbReference type="SAM" id="MobiDB-lite"/>
    </source>
</evidence>
<evidence type="ECO:0000313" key="2">
    <source>
        <dbReference type="EnsemblPlants" id="OPUNC05G12100.1"/>
    </source>
</evidence>